<evidence type="ECO:0000313" key="3">
    <source>
        <dbReference type="EMBL" id="RZT91444.1"/>
    </source>
</evidence>
<reference evidence="3 4" key="1">
    <citation type="submission" date="2019-02" db="EMBL/GenBank/DDBJ databases">
        <title>Genomic Encyclopedia of Type Strains, Phase IV (KMG-IV): sequencing the most valuable type-strain genomes for metagenomic binning, comparative biology and taxonomic classification.</title>
        <authorList>
            <person name="Goeker M."/>
        </authorList>
    </citation>
    <scope>NUCLEOTIDE SEQUENCE [LARGE SCALE GENOMIC DNA]</scope>
    <source>
        <strain evidence="3 4">DSM 19570</strain>
    </source>
</reference>
<gene>
    <name evidence="3" type="ORF">EV670_3715</name>
</gene>
<protein>
    <submittedName>
        <fullName evidence="3">Patatin-like phospholipase</fullName>
    </submittedName>
</protein>
<dbReference type="InterPro" id="IPR002641">
    <property type="entry name" value="PNPLA_dom"/>
</dbReference>
<evidence type="ECO:0000313" key="4">
    <source>
        <dbReference type="Proteomes" id="UP000293671"/>
    </source>
</evidence>
<dbReference type="GO" id="GO:0006629">
    <property type="term" value="P:lipid metabolic process"/>
    <property type="evidence" value="ECO:0007669"/>
    <property type="project" value="UniProtKB-KW"/>
</dbReference>
<dbReference type="SUPFAM" id="SSF52151">
    <property type="entry name" value="FabD/lysophospholipase-like"/>
    <property type="match status" value="1"/>
</dbReference>
<name>A0A4Q7V6G3_9BURK</name>
<dbReference type="AlphaFoldDB" id="A0A4Q7V6G3"/>
<evidence type="ECO:0000259" key="2">
    <source>
        <dbReference type="Pfam" id="PF01734"/>
    </source>
</evidence>
<dbReference type="Gene3D" id="3.40.1090.10">
    <property type="entry name" value="Cytosolic phospholipase A2 catalytic domain"/>
    <property type="match status" value="1"/>
</dbReference>
<dbReference type="EMBL" id="SHKP01000011">
    <property type="protein sequence ID" value="RZT91444.1"/>
    <property type="molecule type" value="Genomic_DNA"/>
</dbReference>
<dbReference type="RefSeq" id="WP_130434961.1">
    <property type="nucleotide sequence ID" value="NZ_SHKP01000011.1"/>
</dbReference>
<dbReference type="OrthoDB" id="8586159at2"/>
<dbReference type="Proteomes" id="UP000293671">
    <property type="component" value="Unassembled WGS sequence"/>
</dbReference>
<evidence type="ECO:0000256" key="1">
    <source>
        <dbReference type="ARBA" id="ARBA00023098"/>
    </source>
</evidence>
<dbReference type="Pfam" id="PF01734">
    <property type="entry name" value="Patatin"/>
    <property type="match status" value="1"/>
</dbReference>
<comment type="caution">
    <text evidence="3">The sequence shown here is derived from an EMBL/GenBank/DDBJ whole genome shotgun (WGS) entry which is preliminary data.</text>
</comment>
<keyword evidence="4" id="KW-1185">Reference proteome</keyword>
<sequence length="364" mass="40315">MTDFSSTNALRIHAGPAARRHIEREGLRPQDVRVIAAAAGGPKGLVLGGIDRFLFGRWLPQSEQPVHLVGASIGAWRMATGAMEDPVANFRKLAQGYIHQSYEVEPGKSFPTATQISKDFDATLRAFFEGAVEGILAHPRYRLHIVTSRGRHILGREGRLRTPAGYLGAVLSNAVSRKTLGAWLERVVFSRDAEAPPLDLADLRHRVVRLTDENFRQALLASCSIPFVLKAVHDIPGAPPGAYWDGGITDYHLHWNYASMGEGLVLYPHFQKQVVPGWLDKALKHRHHATPALDNVVVLAPDPAWVARALPNAKLPDRTDFKRYGTDTAARVRDWSRAVAESERLAEEFAAWCERPDAARLHPL</sequence>
<accession>A0A4Q7V6G3</accession>
<organism evidence="3 4">
    <name type="scientific">Rivibacter subsaxonicus</name>
    <dbReference type="NCBI Taxonomy" id="457575"/>
    <lineage>
        <taxon>Bacteria</taxon>
        <taxon>Pseudomonadati</taxon>
        <taxon>Pseudomonadota</taxon>
        <taxon>Betaproteobacteria</taxon>
        <taxon>Burkholderiales</taxon>
        <taxon>Rivibacter</taxon>
    </lineage>
</organism>
<dbReference type="InterPro" id="IPR016035">
    <property type="entry name" value="Acyl_Trfase/lysoPLipase"/>
</dbReference>
<feature type="domain" description="PNPLA" evidence="2">
    <location>
        <begin position="40"/>
        <end position="250"/>
    </location>
</feature>
<keyword evidence="1" id="KW-0443">Lipid metabolism</keyword>
<proteinExistence type="predicted"/>